<dbReference type="CDD" id="cd22997">
    <property type="entry name" value="GT_LH"/>
    <property type="match status" value="1"/>
</dbReference>
<evidence type="ECO:0000313" key="2">
    <source>
        <dbReference type="EMBL" id="OLP94202.1"/>
    </source>
</evidence>
<keyword evidence="1" id="KW-0732">Signal</keyword>
<keyword evidence="3" id="KW-1185">Reference proteome</keyword>
<dbReference type="AlphaFoldDB" id="A0A1Q9DG86"/>
<sequence>MRWAWLCLLPPQAAGNPGGNSSYQEVKKTSLNKWIKAKGSNWDPFVGRPAQVVAVADHFLLVNMVCNLARTVEFAGGFLRVAGLPEEMKLPGNFAAQQEAMKERSAKKEGWDASDFFGFFGDAAWRALRRMQSNETVIQPYGATFLGWRLRKAMVDAFDVSFQRSLEEMVAVYEEMAAPAAQRTGVWPVILGGEMNCYPFPHNGSFRLPRREPAHGNLNMSWVYRIPRSAHFELQPEAKAARAEKHYPSRSRASGTIGAAEVCQEWLRQHADTLVGRQRDVFPFVNAGAQVGRASAMKRLWWWTRTLHRQTGETDIQALLQLVLMEHPELGMVDFSGRLFLALHGHSTTDLERELCTDDYFLPRGRQRAVSVPAYLRRFNNLFPPPLRRRSATEPPVALHFNGNGKRFIRRCLNFFRQRLRINGPRILAGAQLNLLISTCMRVYAQDLSYNGFDAEDCGILAAGLAKNQTLFGFEALVFFGSG</sequence>
<feature type="chain" id="PRO_5013362564" description="Nitroreductase domain-containing protein" evidence="1">
    <location>
        <begin position="16"/>
        <end position="483"/>
    </location>
</feature>
<name>A0A1Q9DG86_SYMMI</name>
<dbReference type="EMBL" id="LSRX01000553">
    <property type="protein sequence ID" value="OLP94202.1"/>
    <property type="molecule type" value="Genomic_DNA"/>
</dbReference>
<accession>A0A1Q9DG86</accession>
<feature type="signal peptide" evidence="1">
    <location>
        <begin position="1"/>
        <end position="15"/>
    </location>
</feature>
<protein>
    <recommendedName>
        <fullName evidence="4">Nitroreductase domain-containing protein</fullName>
    </recommendedName>
</protein>
<reference evidence="2 3" key="1">
    <citation type="submission" date="2016-02" db="EMBL/GenBank/DDBJ databases">
        <title>Genome analysis of coral dinoflagellate symbionts highlights evolutionary adaptations to a symbiotic lifestyle.</title>
        <authorList>
            <person name="Aranda M."/>
            <person name="Li Y."/>
            <person name="Liew Y.J."/>
            <person name="Baumgarten S."/>
            <person name="Simakov O."/>
            <person name="Wilson M."/>
            <person name="Piel J."/>
            <person name="Ashoor H."/>
            <person name="Bougouffa S."/>
            <person name="Bajic V.B."/>
            <person name="Ryu T."/>
            <person name="Ravasi T."/>
            <person name="Bayer T."/>
            <person name="Micklem G."/>
            <person name="Kim H."/>
            <person name="Bhak J."/>
            <person name="Lajeunesse T.C."/>
            <person name="Voolstra C.R."/>
        </authorList>
    </citation>
    <scope>NUCLEOTIDE SEQUENCE [LARGE SCALE GENOMIC DNA]</scope>
    <source>
        <strain evidence="2 3">CCMP2467</strain>
    </source>
</reference>
<dbReference type="OrthoDB" id="440956at2759"/>
<evidence type="ECO:0000313" key="3">
    <source>
        <dbReference type="Proteomes" id="UP000186817"/>
    </source>
</evidence>
<gene>
    <name evidence="2" type="ORF">AK812_SmicGene23800</name>
</gene>
<dbReference type="Proteomes" id="UP000186817">
    <property type="component" value="Unassembled WGS sequence"/>
</dbReference>
<organism evidence="2 3">
    <name type="scientific">Symbiodinium microadriaticum</name>
    <name type="common">Dinoflagellate</name>
    <name type="synonym">Zooxanthella microadriatica</name>
    <dbReference type="NCBI Taxonomy" id="2951"/>
    <lineage>
        <taxon>Eukaryota</taxon>
        <taxon>Sar</taxon>
        <taxon>Alveolata</taxon>
        <taxon>Dinophyceae</taxon>
        <taxon>Suessiales</taxon>
        <taxon>Symbiodiniaceae</taxon>
        <taxon>Symbiodinium</taxon>
    </lineage>
</organism>
<proteinExistence type="predicted"/>
<comment type="caution">
    <text evidence="2">The sequence shown here is derived from an EMBL/GenBank/DDBJ whole genome shotgun (WGS) entry which is preliminary data.</text>
</comment>
<evidence type="ECO:0008006" key="4">
    <source>
        <dbReference type="Google" id="ProtNLM"/>
    </source>
</evidence>
<dbReference type="OMA" id="SANHHGC"/>
<evidence type="ECO:0000256" key="1">
    <source>
        <dbReference type="SAM" id="SignalP"/>
    </source>
</evidence>